<evidence type="ECO:0000313" key="2">
    <source>
        <dbReference type="Proteomes" id="UP001470230"/>
    </source>
</evidence>
<keyword evidence="2" id="KW-1185">Reference proteome</keyword>
<dbReference type="InterPro" id="IPR036770">
    <property type="entry name" value="Ankyrin_rpt-contain_sf"/>
</dbReference>
<name>A0ABR2L491_9EUKA</name>
<protein>
    <recommendedName>
        <fullName evidence="3">DUF3447 domain-containing protein</fullName>
    </recommendedName>
</protein>
<gene>
    <name evidence="1" type="ORF">M9Y10_000453</name>
</gene>
<comment type="caution">
    <text evidence="1">The sequence shown here is derived from an EMBL/GenBank/DDBJ whole genome shotgun (WGS) entry which is preliminary data.</text>
</comment>
<evidence type="ECO:0000313" key="1">
    <source>
        <dbReference type="EMBL" id="KAK8898181.1"/>
    </source>
</evidence>
<dbReference type="EMBL" id="JAPFFF010000001">
    <property type="protein sequence ID" value="KAK8898181.1"/>
    <property type="molecule type" value="Genomic_DNA"/>
</dbReference>
<evidence type="ECO:0008006" key="3">
    <source>
        <dbReference type="Google" id="ProtNLM"/>
    </source>
</evidence>
<reference evidence="1 2" key="1">
    <citation type="submission" date="2024-04" db="EMBL/GenBank/DDBJ databases">
        <title>Tritrichomonas musculus Genome.</title>
        <authorList>
            <person name="Alves-Ferreira E."/>
            <person name="Grigg M."/>
            <person name="Lorenzi H."/>
            <person name="Galac M."/>
        </authorList>
    </citation>
    <scope>NUCLEOTIDE SEQUENCE [LARGE SCALE GENOMIC DNA]</scope>
    <source>
        <strain evidence="1 2">EAF2021</strain>
    </source>
</reference>
<proteinExistence type="predicted"/>
<dbReference type="Gene3D" id="1.25.40.20">
    <property type="entry name" value="Ankyrin repeat-containing domain"/>
    <property type="match status" value="1"/>
</dbReference>
<dbReference type="PANTHER" id="PTHR24159">
    <property type="match status" value="1"/>
</dbReference>
<dbReference type="SUPFAM" id="SSF48403">
    <property type="entry name" value="Ankyrin repeat"/>
    <property type="match status" value="1"/>
</dbReference>
<dbReference type="Proteomes" id="UP001470230">
    <property type="component" value="Unassembled WGS sequence"/>
</dbReference>
<dbReference type="PANTHER" id="PTHR24159:SF5">
    <property type="entry name" value="ANK_REP_REGION DOMAIN-CONTAINING PROTEIN"/>
    <property type="match status" value="1"/>
</dbReference>
<accession>A0ABR2L491</accession>
<organism evidence="1 2">
    <name type="scientific">Tritrichomonas musculus</name>
    <dbReference type="NCBI Taxonomy" id="1915356"/>
    <lineage>
        <taxon>Eukaryota</taxon>
        <taxon>Metamonada</taxon>
        <taxon>Parabasalia</taxon>
        <taxon>Tritrichomonadida</taxon>
        <taxon>Tritrichomonadidae</taxon>
        <taxon>Tritrichomonas</taxon>
    </lineage>
</organism>
<sequence length="349" mass="42018">MKRIQEHLLRIIEINNYTEFDELIVFLIEQKINENKDILKDFLYLIAKITQNHHMTFDYFFRMEKLLSNFKEPIKNSFTSFEIFDIFKDNQRLLCYLFDDDIIIPNHEICSVICNEKYSQLGYHYHFFPEFRQFYSEPVLNDIKTKNPLLPLIQIDVLKRNRREYRGEPFYQIIQNDSIDEFTKCVFKNVTSLNSKIEKKFHEINQFLIPGLHSLIEYAAFYGSVQIFQYLISNGAELTSDIWKYAIHSQNLKIIQILIENHVELPINECCKEAIKCHHNDILKYFLEFFYESNEEDDFNLLIESIKSFNFAYCSELTPNEINKPNQISKLVDFVKDDYSFLNRFFVYK</sequence>